<protein>
    <submittedName>
        <fullName evidence="2">Uncharacterized protein</fullName>
    </submittedName>
</protein>
<name>A0A8H7AF67_9EURO</name>
<dbReference type="Proteomes" id="UP000606974">
    <property type="component" value="Unassembled WGS sequence"/>
</dbReference>
<comment type="caution">
    <text evidence="2">The sequence shown here is derived from an EMBL/GenBank/DDBJ whole genome shotgun (WGS) entry which is preliminary data.</text>
</comment>
<reference evidence="2" key="1">
    <citation type="submission" date="2020-02" db="EMBL/GenBank/DDBJ databases">
        <authorList>
            <person name="Palmer J.M."/>
        </authorList>
    </citation>
    <scope>NUCLEOTIDE SEQUENCE</scope>
    <source>
        <strain evidence="2">EPUS1.4</strain>
        <tissue evidence="2">Thallus</tissue>
    </source>
</reference>
<feature type="region of interest" description="Disordered" evidence="1">
    <location>
        <begin position="1"/>
        <end position="64"/>
    </location>
</feature>
<evidence type="ECO:0000256" key="1">
    <source>
        <dbReference type="SAM" id="MobiDB-lite"/>
    </source>
</evidence>
<evidence type="ECO:0000313" key="3">
    <source>
        <dbReference type="Proteomes" id="UP000606974"/>
    </source>
</evidence>
<proteinExistence type="predicted"/>
<dbReference type="EMBL" id="JAACFV010000060">
    <property type="protein sequence ID" value="KAF7507978.1"/>
    <property type="molecule type" value="Genomic_DNA"/>
</dbReference>
<gene>
    <name evidence="2" type="ORF">GJ744_009875</name>
</gene>
<accession>A0A8H7AF67</accession>
<dbReference type="AlphaFoldDB" id="A0A8H7AF67"/>
<evidence type="ECO:0000313" key="2">
    <source>
        <dbReference type="EMBL" id="KAF7507978.1"/>
    </source>
</evidence>
<organism evidence="2 3">
    <name type="scientific">Endocarpon pusillum</name>
    <dbReference type="NCBI Taxonomy" id="364733"/>
    <lineage>
        <taxon>Eukaryota</taxon>
        <taxon>Fungi</taxon>
        <taxon>Dikarya</taxon>
        <taxon>Ascomycota</taxon>
        <taxon>Pezizomycotina</taxon>
        <taxon>Eurotiomycetes</taxon>
        <taxon>Chaetothyriomycetidae</taxon>
        <taxon>Verrucariales</taxon>
        <taxon>Verrucariaceae</taxon>
        <taxon>Endocarpon</taxon>
    </lineage>
</organism>
<feature type="compositionally biased region" description="Basic and acidic residues" evidence="1">
    <location>
        <begin position="1"/>
        <end position="26"/>
    </location>
</feature>
<keyword evidence="3" id="KW-1185">Reference proteome</keyword>
<sequence length="123" mass="13338">MMIEEAEPRTSRPEEALREQDGHPDGDGLPSPHSGWSNSQSSKKGKRQLDGLHLMDPISDSGGPPFRAERLIVCGESDLQSQADTVLLLFQQKKGLWIPINYGIPSSPTVHPGTDLALANNPS</sequence>